<name>A0A9D9DZP8_9FIRM</name>
<reference evidence="2" key="1">
    <citation type="submission" date="2020-10" db="EMBL/GenBank/DDBJ databases">
        <authorList>
            <person name="Gilroy R."/>
        </authorList>
    </citation>
    <scope>NUCLEOTIDE SEQUENCE</scope>
    <source>
        <strain evidence="2">F6-4510</strain>
    </source>
</reference>
<reference evidence="2" key="2">
    <citation type="journal article" date="2021" name="PeerJ">
        <title>Extensive microbial diversity within the chicken gut microbiome revealed by metagenomics and culture.</title>
        <authorList>
            <person name="Gilroy R."/>
            <person name="Ravi A."/>
            <person name="Getino M."/>
            <person name="Pursley I."/>
            <person name="Horton D.L."/>
            <person name="Alikhan N.F."/>
            <person name="Baker D."/>
            <person name="Gharbi K."/>
            <person name="Hall N."/>
            <person name="Watson M."/>
            <person name="Adriaenssens E.M."/>
            <person name="Foster-Nyarko E."/>
            <person name="Jarju S."/>
            <person name="Secka A."/>
            <person name="Antonio M."/>
            <person name="Oren A."/>
            <person name="Chaudhuri R.R."/>
            <person name="La Ragione R."/>
            <person name="Hildebrand F."/>
            <person name="Pallen M.J."/>
        </authorList>
    </citation>
    <scope>NUCLEOTIDE SEQUENCE</scope>
    <source>
        <strain evidence="2">F6-4510</strain>
    </source>
</reference>
<gene>
    <name evidence="2" type="ORF">IAC55_03410</name>
</gene>
<sequence>MVKCKYCGKEFEQRFGREKFCSQECGHKSRRLPPIKKTCEMCGKEFEIKRSGGNRKQKFCSTKCSTKHVSKILTVHEWITVKCEECGKEMRVKDKPNRKRFCSYKCSNAKGSKKGVTNE</sequence>
<organism evidence="2 3">
    <name type="scientific">Candidatus Fimicola merdigallinarum</name>
    <dbReference type="NCBI Taxonomy" id="2840819"/>
    <lineage>
        <taxon>Bacteria</taxon>
        <taxon>Bacillati</taxon>
        <taxon>Bacillota</taxon>
        <taxon>Clostridia</taxon>
        <taxon>Lachnospirales</taxon>
        <taxon>Lachnospiraceae</taxon>
        <taxon>Lachnospiraceae incertae sedis</taxon>
        <taxon>Candidatus Fimicola</taxon>
    </lineage>
</organism>
<evidence type="ECO:0000259" key="1">
    <source>
        <dbReference type="Pfam" id="PF06467"/>
    </source>
</evidence>
<dbReference type="AlphaFoldDB" id="A0A9D9DZP8"/>
<dbReference type="Pfam" id="PF06467">
    <property type="entry name" value="zf-FCS"/>
    <property type="match status" value="1"/>
</dbReference>
<feature type="domain" description="MYM-type" evidence="1">
    <location>
        <begin position="34"/>
        <end position="68"/>
    </location>
</feature>
<accession>A0A9D9DZP8</accession>
<evidence type="ECO:0000313" key="2">
    <source>
        <dbReference type="EMBL" id="MBO8434354.1"/>
    </source>
</evidence>
<dbReference type="EMBL" id="JADIMX010000065">
    <property type="protein sequence ID" value="MBO8434354.1"/>
    <property type="molecule type" value="Genomic_DNA"/>
</dbReference>
<dbReference type="Gene3D" id="3.30.60.160">
    <property type="match status" value="1"/>
</dbReference>
<comment type="caution">
    <text evidence="2">The sequence shown here is derived from an EMBL/GenBank/DDBJ whole genome shotgun (WGS) entry which is preliminary data.</text>
</comment>
<dbReference type="InterPro" id="IPR010507">
    <property type="entry name" value="Znf_MYM"/>
</dbReference>
<evidence type="ECO:0000313" key="3">
    <source>
        <dbReference type="Proteomes" id="UP000823611"/>
    </source>
</evidence>
<dbReference type="Proteomes" id="UP000823611">
    <property type="component" value="Unassembled WGS sequence"/>
</dbReference>
<proteinExistence type="predicted"/>
<dbReference type="GO" id="GO:0008270">
    <property type="term" value="F:zinc ion binding"/>
    <property type="evidence" value="ECO:0007669"/>
    <property type="project" value="InterPro"/>
</dbReference>
<protein>
    <recommendedName>
        <fullName evidence="1">MYM-type domain-containing protein</fullName>
    </recommendedName>
</protein>
<dbReference type="InterPro" id="IPR038603">
    <property type="entry name" value="Znf_FCS_sf"/>
</dbReference>